<dbReference type="EMBL" id="CP023777">
    <property type="protein sequence ID" value="ATL46147.1"/>
    <property type="molecule type" value="Genomic_DNA"/>
</dbReference>
<evidence type="ECO:0000259" key="1">
    <source>
        <dbReference type="Pfam" id="PF04773"/>
    </source>
</evidence>
<dbReference type="Pfam" id="PF16344">
    <property type="entry name" value="FecR_C"/>
    <property type="match status" value="1"/>
</dbReference>
<proteinExistence type="predicted"/>
<dbReference type="PANTHER" id="PTHR30273">
    <property type="entry name" value="PERIPLASMIC SIGNAL SENSOR AND SIGMA FACTOR ACTIVATOR FECR-RELATED"/>
    <property type="match status" value="1"/>
</dbReference>
<dbReference type="GO" id="GO:0016989">
    <property type="term" value="F:sigma factor antagonist activity"/>
    <property type="evidence" value="ECO:0007669"/>
    <property type="project" value="TreeGrafter"/>
</dbReference>
<feature type="domain" description="FecR protein" evidence="1">
    <location>
        <begin position="127"/>
        <end position="220"/>
    </location>
</feature>
<evidence type="ECO:0008006" key="5">
    <source>
        <dbReference type="Google" id="ProtNLM"/>
    </source>
</evidence>
<dbReference type="PIRSF" id="PIRSF018266">
    <property type="entry name" value="FecR"/>
    <property type="match status" value="1"/>
</dbReference>
<evidence type="ECO:0000259" key="2">
    <source>
        <dbReference type="Pfam" id="PF16344"/>
    </source>
</evidence>
<feature type="domain" description="Protein FecR C-terminal" evidence="2">
    <location>
        <begin position="265"/>
        <end position="333"/>
    </location>
</feature>
<keyword evidence="4" id="KW-1185">Reference proteome</keyword>
<gene>
    <name evidence="3" type="ORF">COR50_02620</name>
</gene>
<dbReference type="InterPro" id="IPR006860">
    <property type="entry name" value="FecR"/>
</dbReference>
<protein>
    <recommendedName>
        <fullName evidence="5">Iron dicitrate transport regulator FecR</fullName>
    </recommendedName>
</protein>
<dbReference type="RefSeq" id="WP_098192536.1">
    <property type="nucleotide sequence ID" value="NZ_CP023777.1"/>
</dbReference>
<dbReference type="KEGG" id="cbae:COR50_02620"/>
<dbReference type="AlphaFoldDB" id="A0A291QQD9"/>
<dbReference type="Pfam" id="PF04773">
    <property type="entry name" value="FecR"/>
    <property type="match status" value="1"/>
</dbReference>
<organism evidence="3 4">
    <name type="scientific">Chitinophaga caeni</name>
    <dbReference type="NCBI Taxonomy" id="2029983"/>
    <lineage>
        <taxon>Bacteria</taxon>
        <taxon>Pseudomonadati</taxon>
        <taxon>Bacteroidota</taxon>
        <taxon>Chitinophagia</taxon>
        <taxon>Chitinophagales</taxon>
        <taxon>Chitinophagaceae</taxon>
        <taxon>Chitinophaga</taxon>
    </lineage>
</organism>
<dbReference type="Proteomes" id="UP000220133">
    <property type="component" value="Chromosome"/>
</dbReference>
<reference evidence="3 4" key="1">
    <citation type="submission" date="2017-10" db="EMBL/GenBank/DDBJ databases">
        <title>Paenichitinophaga pekingensis gen. nov., sp. nov., isolated from activated sludge.</title>
        <authorList>
            <person name="Jin D."/>
            <person name="Kong X."/>
            <person name="Deng Y."/>
            <person name="Bai Z."/>
        </authorList>
    </citation>
    <scope>NUCLEOTIDE SEQUENCE [LARGE SCALE GENOMIC DNA]</scope>
    <source>
        <strain evidence="3 4">13</strain>
    </source>
</reference>
<dbReference type="InterPro" id="IPR012373">
    <property type="entry name" value="Ferrdict_sens_TM"/>
</dbReference>
<evidence type="ECO:0000313" key="3">
    <source>
        <dbReference type="EMBL" id="ATL46147.1"/>
    </source>
</evidence>
<accession>A0A291QQD9</accession>
<dbReference type="Gene3D" id="3.55.50.30">
    <property type="match status" value="1"/>
</dbReference>
<evidence type="ECO:0000313" key="4">
    <source>
        <dbReference type="Proteomes" id="UP000220133"/>
    </source>
</evidence>
<dbReference type="OrthoDB" id="1452822at2"/>
<dbReference type="PANTHER" id="PTHR30273:SF2">
    <property type="entry name" value="PROTEIN FECR"/>
    <property type="match status" value="1"/>
</dbReference>
<name>A0A291QQD9_9BACT</name>
<dbReference type="InterPro" id="IPR032508">
    <property type="entry name" value="FecR_C"/>
</dbReference>
<dbReference type="Gene3D" id="2.60.120.1440">
    <property type="match status" value="1"/>
</dbReference>
<sequence>MMLDNLEHIETLIARQLDGSLTEKEQGELRAWRQADPQNDLAYKELLRTWELAAGETNVPGVDIESQWQRFQGMVDLGSGGGSTPIINIPWYKQSWFKVAAVLIPVVGLALFIWKQPQHDLANNNITVATIDNEIKNVQLPDGSQIELNENSRLTYSTDFGTTAREIQLLGEAFFDVAPQSTQPFTVFAGNSKTVVLGTSFNIKAYQQDSIEIVVTTGKVAFSLKDAPDQPVILTRGNRASMQEITIRKSTNESVAFTQWRDKTFKYQDQSLGDVINDIEKNFGIRVIVEDSTLVEMNFNGTISTSYAVSEILDILTGATNSEYHIIDNIYYIR</sequence>